<comment type="caution">
    <text evidence="2">The sequence shown here is derived from an EMBL/GenBank/DDBJ whole genome shotgun (WGS) entry which is preliminary data.</text>
</comment>
<feature type="region of interest" description="Disordered" evidence="1">
    <location>
        <begin position="1"/>
        <end position="30"/>
    </location>
</feature>
<sequence>MREAPCCPPGMTPLPKPMIQPNKYEPSLRSGHPHPRAIIIFCTGLYRYNLSIEQIKDISERSQEFIDKLLEDQESLKSMHHSLMKCK</sequence>
<dbReference type="Proteomes" id="UP001359559">
    <property type="component" value="Unassembled WGS sequence"/>
</dbReference>
<reference evidence="2 3" key="1">
    <citation type="submission" date="2024-01" db="EMBL/GenBank/DDBJ databases">
        <title>The genomes of 5 underutilized Papilionoideae crops provide insights into root nodulation and disease resistance.</title>
        <authorList>
            <person name="Yuan L."/>
        </authorList>
    </citation>
    <scope>NUCLEOTIDE SEQUENCE [LARGE SCALE GENOMIC DNA]</scope>
    <source>
        <strain evidence="2">LY-2023</strain>
        <tissue evidence="2">Leaf</tissue>
    </source>
</reference>
<evidence type="ECO:0000313" key="2">
    <source>
        <dbReference type="EMBL" id="KAK7284842.1"/>
    </source>
</evidence>
<dbReference type="AlphaFoldDB" id="A0AAN9IRC8"/>
<accession>A0AAN9IRC8</accession>
<feature type="compositionally biased region" description="Pro residues" evidence="1">
    <location>
        <begin position="1"/>
        <end position="18"/>
    </location>
</feature>
<organism evidence="2 3">
    <name type="scientific">Clitoria ternatea</name>
    <name type="common">Butterfly pea</name>
    <dbReference type="NCBI Taxonomy" id="43366"/>
    <lineage>
        <taxon>Eukaryota</taxon>
        <taxon>Viridiplantae</taxon>
        <taxon>Streptophyta</taxon>
        <taxon>Embryophyta</taxon>
        <taxon>Tracheophyta</taxon>
        <taxon>Spermatophyta</taxon>
        <taxon>Magnoliopsida</taxon>
        <taxon>eudicotyledons</taxon>
        <taxon>Gunneridae</taxon>
        <taxon>Pentapetalae</taxon>
        <taxon>rosids</taxon>
        <taxon>fabids</taxon>
        <taxon>Fabales</taxon>
        <taxon>Fabaceae</taxon>
        <taxon>Papilionoideae</taxon>
        <taxon>50 kb inversion clade</taxon>
        <taxon>NPAAA clade</taxon>
        <taxon>indigoferoid/millettioid clade</taxon>
        <taxon>Phaseoleae</taxon>
        <taxon>Clitoria</taxon>
    </lineage>
</organism>
<evidence type="ECO:0000256" key="1">
    <source>
        <dbReference type="SAM" id="MobiDB-lite"/>
    </source>
</evidence>
<name>A0AAN9IRC8_CLITE</name>
<gene>
    <name evidence="2" type="ORF">RJT34_19595</name>
</gene>
<keyword evidence="3" id="KW-1185">Reference proteome</keyword>
<protein>
    <submittedName>
        <fullName evidence="2">Uncharacterized protein</fullName>
    </submittedName>
</protein>
<proteinExistence type="predicted"/>
<dbReference type="EMBL" id="JAYKXN010000005">
    <property type="protein sequence ID" value="KAK7284842.1"/>
    <property type="molecule type" value="Genomic_DNA"/>
</dbReference>
<evidence type="ECO:0000313" key="3">
    <source>
        <dbReference type="Proteomes" id="UP001359559"/>
    </source>
</evidence>